<dbReference type="SUPFAM" id="SSF56752">
    <property type="entry name" value="D-aminoacid aminotransferase-like PLP-dependent enzymes"/>
    <property type="match status" value="1"/>
</dbReference>
<dbReference type="InterPro" id="IPR001544">
    <property type="entry name" value="Aminotrans_IV"/>
</dbReference>
<comment type="similarity">
    <text evidence="2">Belongs to the class-IV pyridoxal-phosphate-dependent aminotransferase family.</text>
</comment>
<gene>
    <name evidence="6" type="ORF">FZEAL_6640</name>
</gene>
<keyword evidence="3" id="KW-0032">Aminotransferase</keyword>
<keyword evidence="5" id="KW-0663">Pyridoxal phosphate</keyword>
<evidence type="ECO:0000256" key="5">
    <source>
        <dbReference type="ARBA" id="ARBA00022898"/>
    </source>
</evidence>
<dbReference type="GO" id="GO:0009081">
    <property type="term" value="P:branched-chain amino acid metabolic process"/>
    <property type="evidence" value="ECO:0007669"/>
    <property type="project" value="InterPro"/>
</dbReference>
<comment type="caution">
    <text evidence="6">The sequence shown here is derived from an EMBL/GenBank/DDBJ whole genome shotgun (WGS) entry which is preliminary data.</text>
</comment>
<accession>A0A8H4UHH4</accession>
<dbReference type="OrthoDB" id="409992at2759"/>
<sequence>MSPSPTAAHRTAENNILIFRPTSHAARLVHSAATVSMPAIPEALFLECIHMAVALNAAYIPPHGFSGNLYIRPLQFGSSAQIGLDLPDEFTFCVFVQPHPPLHGHDALRALVAEDFDRAATRGTGSSKLGGNYGPVLKWLKEAKRPENGGWGVLLHVDSKTQSYIDEFSTAAFIGVLGCPNEKEGEEPPTVVIAHSAAVIDSITSDSVAKLAQSFGWKVDKRLVSSPKWNPSPLSSRLSCLATHHELV</sequence>
<protein>
    <submittedName>
        <fullName evidence="6">Uncharacterized protein</fullName>
    </submittedName>
</protein>
<dbReference type="InterPro" id="IPR043131">
    <property type="entry name" value="BCAT-like_N"/>
</dbReference>
<keyword evidence="7" id="KW-1185">Reference proteome</keyword>
<keyword evidence="4" id="KW-0808">Transferase</keyword>
<comment type="cofactor">
    <cofactor evidence="1">
        <name>pyridoxal 5'-phosphate</name>
        <dbReference type="ChEBI" id="CHEBI:597326"/>
    </cofactor>
</comment>
<evidence type="ECO:0000256" key="2">
    <source>
        <dbReference type="ARBA" id="ARBA00009320"/>
    </source>
</evidence>
<evidence type="ECO:0000313" key="6">
    <source>
        <dbReference type="EMBL" id="KAF4976725.1"/>
    </source>
</evidence>
<dbReference type="AlphaFoldDB" id="A0A8H4UHH4"/>
<reference evidence="6" key="2">
    <citation type="submission" date="2020-05" db="EMBL/GenBank/DDBJ databases">
        <authorList>
            <person name="Kim H.-S."/>
            <person name="Proctor R.H."/>
            <person name="Brown D.W."/>
        </authorList>
    </citation>
    <scope>NUCLEOTIDE SEQUENCE</scope>
    <source>
        <strain evidence="6">NRRL 22465</strain>
    </source>
</reference>
<evidence type="ECO:0000256" key="4">
    <source>
        <dbReference type="ARBA" id="ARBA00022679"/>
    </source>
</evidence>
<dbReference type="InterPro" id="IPR036038">
    <property type="entry name" value="Aminotransferase-like"/>
</dbReference>
<dbReference type="Gene3D" id="3.20.10.10">
    <property type="entry name" value="D-amino Acid Aminotransferase, subunit A, domain 2"/>
    <property type="match status" value="1"/>
</dbReference>
<evidence type="ECO:0000313" key="7">
    <source>
        <dbReference type="Proteomes" id="UP000635477"/>
    </source>
</evidence>
<reference evidence="6" key="1">
    <citation type="journal article" date="2020" name="BMC Genomics">
        <title>Correction to: Identification and distribution of gene clusters required for synthesis of sphingolipid metabolism inhibitors in diverse species of the filamentous fungus Fusarium.</title>
        <authorList>
            <person name="Kim H.S."/>
            <person name="Lohmar J.M."/>
            <person name="Busman M."/>
            <person name="Brown D.W."/>
            <person name="Naumann T.A."/>
            <person name="Divon H.H."/>
            <person name="Lysoe E."/>
            <person name="Uhlig S."/>
            <person name="Proctor R.H."/>
        </authorList>
    </citation>
    <scope>NUCLEOTIDE SEQUENCE</scope>
    <source>
        <strain evidence="6">NRRL 22465</strain>
    </source>
</reference>
<dbReference type="Gene3D" id="3.30.470.10">
    <property type="match status" value="1"/>
</dbReference>
<name>A0A8H4UHH4_9HYPO</name>
<dbReference type="GO" id="GO:0004084">
    <property type="term" value="F:branched-chain-amino-acid transaminase activity"/>
    <property type="evidence" value="ECO:0007669"/>
    <property type="project" value="InterPro"/>
</dbReference>
<dbReference type="Pfam" id="PF01063">
    <property type="entry name" value="Aminotran_4"/>
    <property type="match status" value="1"/>
</dbReference>
<proteinExistence type="inferred from homology"/>
<dbReference type="PANTHER" id="PTHR42825">
    <property type="entry name" value="AMINO ACID AMINOTRANSFERASE"/>
    <property type="match status" value="1"/>
</dbReference>
<evidence type="ECO:0000256" key="3">
    <source>
        <dbReference type="ARBA" id="ARBA00022576"/>
    </source>
</evidence>
<dbReference type="InterPro" id="IPR043132">
    <property type="entry name" value="BCAT-like_C"/>
</dbReference>
<evidence type="ECO:0000256" key="1">
    <source>
        <dbReference type="ARBA" id="ARBA00001933"/>
    </source>
</evidence>
<dbReference type="PANTHER" id="PTHR42825:SF2">
    <property type="entry name" value="BRANCHED-CHAIN-AMINO-ACID AMINOTRANSFERASE 3, CHLOROPLASTIC-RELATED"/>
    <property type="match status" value="1"/>
</dbReference>
<dbReference type="EMBL" id="JABEYC010000494">
    <property type="protein sequence ID" value="KAF4976725.1"/>
    <property type="molecule type" value="Genomic_DNA"/>
</dbReference>
<dbReference type="InterPro" id="IPR005786">
    <property type="entry name" value="B_amino_transII"/>
</dbReference>
<dbReference type="Proteomes" id="UP000635477">
    <property type="component" value="Unassembled WGS sequence"/>
</dbReference>
<organism evidence="6 7">
    <name type="scientific">Fusarium zealandicum</name>
    <dbReference type="NCBI Taxonomy" id="1053134"/>
    <lineage>
        <taxon>Eukaryota</taxon>
        <taxon>Fungi</taxon>
        <taxon>Dikarya</taxon>
        <taxon>Ascomycota</taxon>
        <taxon>Pezizomycotina</taxon>
        <taxon>Sordariomycetes</taxon>
        <taxon>Hypocreomycetidae</taxon>
        <taxon>Hypocreales</taxon>
        <taxon>Nectriaceae</taxon>
        <taxon>Fusarium</taxon>
        <taxon>Fusarium staphyleae species complex</taxon>
    </lineage>
</organism>